<gene>
    <name evidence="7" type="ORF">SAMN04487772_10191</name>
</gene>
<evidence type="ECO:0000313" key="8">
    <source>
        <dbReference type="Proteomes" id="UP000199800"/>
    </source>
</evidence>
<evidence type="ECO:0000256" key="1">
    <source>
        <dbReference type="ARBA" id="ARBA00004236"/>
    </source>
</evidence>
<evidence type="ECO:0000256" key="2">
    <source>
        <dbReference type="ARBA" id="ARBA00022475"/>
    </source>
</evidence>
<dbReference type="GO" id="GO:0016020">
    <property type="term" value="C:membrane"/>
    <property type="evidence" value="ECO:0007669"/>
    <property type="project" value="InterPro"/>
</dbReference>
<comment type="subcellular location">
    <subcellularLocation>
        <location evidence="1">Cell membrane</location>
    </subcellularLocation>
</comment>
<keyword evidence="7" id="KW-0969">Cilium</keyword>
<proteinExistence type="predicted"/>
<dbReference type="OrthoDB" id="9797155at2"/>
<reference evidence="7 8" key="1">
    <citation type="submission" date="2016-10" db="EMBL/GenBank/DDBJ databases">
        <authorList>
            <person name="de Groot N.N."/>
        </authorList>
    </citation>
    <scope>NUCLEOTIDE SEQUENCE [LARGE SCALE GENOMIC DNA]</scope>
    <source>
        <strain evidence="7 8">DSM 1801</strain>
    </source>
</reference>
<evidence type="ECO:0000313" key="7">
    <source>
        <dbReference type="EMBL" id="SES62940.1"/>
    </source>
</evidence>
<dbReference type="RefSeq" id="WP_092474868.1">
    <property type="nucleotide sequence ID" value="NZ_FOHN01000001.1"/>
</dbReference>
<keyword evidence="7" id="KW-0966">Cell projection</keyword>
<dbReference type="STRING" id="29364.SAMN04487772_10191"/>
<evidence type="ECO:0000256" key="5">
    <source>
        <dbReference type="ARBA" id="ARBA00023136"/>
    </source>
</evidence>
<dbReference type="InterPro" id="IPR022781">
    <property type="entry name" value="Flagellar_biosynth_FliO"/>
</dbReference>
<dbReference type="AlphaFoldDB" id="A0A1H9Y292"/>
<keyword evidence="3 6" id="KW-0812">Transmembrane</keyword>
<protein>
    <submittedName>
        <fullName evidence="7">Flagellar protein FliO/FliZ</fullName>
    </submittedName>
</protein>
<name>A0A1H9Y292_9FIRM</name>
<keyword evidence="4 6" id="KW-1133">Transmembrane helix</keyword>
<keyword evidence="5 6" id="KW-0472">Membrane</keyword>
<evidence type="ECO:0000256" key="3">
    <source>
        <dbReference type="ARBA" id="ARBA00022692"/>
    </source>
</evidence>
<keyword evidence="8" id="KW-1185">Reference proteome</keyword>
<organism evidence="7 8">
    <name type="scientific">[Clostridium] polysaccharolyticum</name>
    <dbReference type="NCBI Taxonomy" id="29364"/>
    <lineage>
        <taxon>Bacteria</taxon>
        <taxon>Bacillati</taxon>
        <taxon>Bacillota</taxon>
        <taxon>Clostridia</taxon>
        <taxon>Lachnospirales</taxon>
        <taxon>Lachnospiraceae</taxon>
    </lineage>
</organism>
<dbReference type="Proteomes" id="UP000199800">
    <property type="component" value="Unassembled WGS sequence"/>
</dbReference>
<evidence type="ECO:0000256" key="6">
    <source>
        <dbReference type="SAM" id="Phobius"/>
    </source>
</evidence>
<keyword evidence="2" id="KW-1003">Cell membrane</keyword>
<feature type="transmembrane region" description="Helical" evidence="6">
    <location>
        <begin position="12"/>
        <end position="31"/>
    </location>
</feature>
<accession>A0A1H9Y292</accession>
<dbReference type="Pfam" id="PF04347">
    <property type="entry name" value="FliO"/>
    <property type="match status" value="1"/>
</dbReference>
<dbReference type="GO" id="GO:0044781">
    <property type="term" value="P:bacterial-type flagellum organization"/>
    <property type="evidence" value="ECO:0007669"/>
    <property type="project" value="InterPro"/>
</dbReference>
<keyword evidence="7" id="KW-0282">Flagellum</keyword>
<sequence length="128" mass="14711">MFLLAGSNGNDFFELLGIMLIFVLIIVACYYTTKWIGKTNLVNRSAKNITVLETYHNAPGKVIQVVKAGKKYIVIGVTKEHMEMLTELSEDEYEEQQVSEAIEEFKFQDVLLKIKNETFGRKNKKDEK</sequence>
<evidence type="ECO:0000256" key="4">
    <source>
        <dbReference type="ARBA" id="ARBA00022989"/>
    </source>
</evidence>
<dbReference type="EMBL" id="FOHN01000001">
    <property type="protein sequence ID" value="SES62940.1"/>
    <property type="molecule type" value="Genomic_DNA"/>
</dbReference>